<dbReference type="STRING" id="745776.DGo_CA2754"/>
<evidence type="ECO:0000259" key="3">
    <source>
        <dbReference type="Pfam" id="PF13579"/>
    </source>
</evidence>
<dbReference type="Pfam" id="PF13579">
    <property type="entry name" value="Glyco_trans_4_4"/>
    <property type="match status" value="1"/>
</dbReference>
<dbReference type="PANTHER" id="PTHR12526">
    <property type="entry name" value="GLYCOSYLTRANSFERASE"/>
    <property type="match status" value="1"/>
</dbReference>
<accession>H8GUJ8</accession>
<dbReference type="eggNOG" id="COG0438">
    <property type="taxonomic scope" value="Bacteria"/>
</dbReference>
<organism evidence="4 5">
    <name type="scientific">Deinococcus gobiensis (strain DSM 21396 / JCM 16679 / CGMCC 1.7299 / I-0)</name>
    <dbReference type="NCBI Taxonomy" id="745776"/>
    <lineage>
        <taxon>Bacteria</taxon>
        <taxon>Thermotogati</taxon>
        <taxon>Deinococcota</taxon>
        <taxon>Deinococci</taxon>
        <taxon>Deinococcales</taxon>
        <taxon>Deinococcaceae</taxon>
        <taxon>Deinococcus</taxon>
    </lineage>
</organism>
<evidence type="ECO:0000313" key="4">
    <source>
        <dbReference type="EMBL" id="AFD26681.1"/>
    </source>
</evidence>
<dbReference type="Proteomes" id="UP000007575">
    <property type="component" value="Chromosome"/>
</dbReference>
<feature type="domain" description="Glycosyltransferase subfamily 4-like N-terminal" evidence="3">
    <location>
        <begin position="4"/>
        <end position="162"/>
    </location>
</feature>
<dbReference type="Gene3D" id="3.40.50.2000">
    <property type="entry name" value="Glycogen Phosphorylase B"/>
    <property type="match status" value="2"/>
</dbReference>
<evidence type="ECO:0000256" key="1">
    <source>
        <dbReference type="ARBA" id="ARBA00022676"/>
    </source>
</evidence>
<dbReference type="InterPro" id="IPR028098">
    <property type="entry name" value="Glyco_trans_4-like_N"/>
</dbReference>
<proteinExistence type="predicted"/>
<dbReference type="GO" id="GO:0016757">
    <property type="term" value="F:glycosyltransferase activity"/>
    <property type="evidence" value="ECO:0007669"/>
    <property type="project" value="UniProtKB-KW"/>
</dbReference>
<keyword evidence="2 4" id="KW-0808">Transferase</keyword>
<evidence type="ECO:0000256" key="2">
    <source>
        <dbReference type="ARBA" id="ARBA00022679"/>
    </source>
</evidence>
<sequence length="356" mass="38800">MNRGGIETWLMQVLRRQDPARVTFELLLFTPEGGAYDPELRALGITVRRCPSPRRVGAFLGCLWRTLRAGHYDVVHSHVHHFSGVILFVAWLAGVRGRVAHSHLNTEGPDRASGAPRRLYLRAMKAAIARASSEGLAVSDQAAGALFGPRWHTQEQWRVLPLGLDPAPYTRPTDHAALRASLGLAPEALVLGHIGWFRPAKNHPFLLRVFAEVLARRPEARLLLIGEGEQQAEVQALAGELGVLDAVVFAGPRDDVPALLQVMDVFVFPSHIEGLGLALIEAQMAGLPCVTADHLPPEAWLPGASVTALPLAAGAAAWAQAILEVAGQPAQFPAPHPYDLTHSLPLLLERYEHYRR</sequence>
<keyword evidence="1" id="KW-0328">Glycosyltransferase</keyword>
<evidence type="ECO:0000313" key="5">
    <source>
        <dbReference type="Proteomes" id="UP000007575"/>
    </source>
</evidence>
<gene>
    <name evidence="4" type="ordered locus">DGo_CA2754</name>
</gene>
<dbReference type="KEGG" id="dgo:DGo_CA2754"/>
<dbReference type="Pfam" id="PF13692">
    <property type="entry name" value="Glyco_trans_1_4"/>
    <property type="match status" value="1"/>
</dbReference>
<keyword evidence="5" id="KW-1185">Reference proteome</keyword>
<dbReference type="HOGENOM" id="CLU_009583_33_0_0"/>
<dbReference type="EMBL" id="CP002191">
    <property type="protein sequence ID" value="AFD26681.1"/>
    <property type="molecule type" value="Genomic_DNA"/>
</dbReference>
<dbReference type="PATRIC" id="fig|745776.4.peg.2830"/>
<name>H8GUJ8_DEIGI</name>
<dbReference type="PANTHER" id="PTHR12526:SF510">
    <property type="entry name" value="D-INOSITOL 3-PHOSPHATE GLYCOSYLTRANSFERASE"/>
    <property type="match status" value="1"/>
</dbReference>
<reference evidence="4 5" key="1">
    <citation type="journal article" date="2012" name="PLoS ONE">
        <title>Genome sequence and transcriptome analysis of the radioresistant bacterium Deinococcus gobiensis: insights into the extreme environmental adaptations.</title>
        <authorList>
            <person name="Yuan M."/>
            <person name="Chen M."/>
            <person name="Zhang W."/>
            <person name="Lu W."/>
            <person name="Wang J."/>
            <person name="Yang M."/>
            <person name="Zhao P."/>
            <person name="Tang R."/>
            <person name="Li X."/>
            <person name="Hao Y."/>
            <person name="Zhou Z."/>
            <person name="Zhan Y."/>
            <person name="Yu H."/>
            <person name="Teng C."/>
            <person name="Yan Y."/>
            <person name="Ping S."/>
            <person name="Wang Y."/>
            <person name="Lin M."/>
        </authorList>
    </citation>
    <scope>NUCLEOTIDE SEQUENCE [LARGE SCALE GENOMIC DNA]</scope>
    <source>
        <strain evidence="4 5">I-0</strain>
    </source>
</reference>
<dbReference type="SUPFAM" id="SSF53756">
    <property type="entry name" value="UDP-Glycosyltransferase/glycogen phosphorylase"/>
    <property type="match status" value="1"/>
</dbReference>
<protein>
    <submittedName>
        <fullName evidence="4">Glycosyl transferase group 1</fullName>
    </submittedName>
</protein>
<dbReference type="AlphaFoldDB" id="H8GUJ8"/>